<accession>A0ABC8JRV3</accession>
<proteinExistence type="predicted"/>
<evidence type="ECO:0000313" key="2">
    <source>
        <dbReference type="Proteomes" id="UP001642260"/>
    </source>
</evidence>
<dbReference type="Proteomes" id="UP001642260">
    <property type="component" value="Unassembled WGS sequence"/>
</dbReference>
<protein>
    <submittedName>
        <fullName evidence="1">Uncharacterized protein</fullName>
    </submittedName>
</protein>
<dbReference type="AlphaFoldDB" id="A0ABC8JRV3"/>
<name>A0ABC8JRV3_ERUVS</name>
<dbReference type="EMBL" id="CAKOAT010139154">
    <property type="protein sequence ID" value="CAH8337956.1"/>
    <property type="molecule type" value="Genomic_DNA"/>
</dbReference>
<evidence type="ECO:0000313" key="1">
    <source>
        <dbReference type="EMBL" id="CAH8337956.1"/>
    </source>
</evidence>
<reference evidence="1 2" key="1">
    <citation type="submission" date="2022-03" db="EMBL/GenBank/DDBJ databases">
        <authorList>
            <person name="Macdonald S."/>
            <person name="Ahmed S."/>
            <person name="Newling K."/>
        </authorList>
    </citation>
    <scope>NUCLEOTIDE SEQUENCE [LARGE SCALE GENOMIC DNA]</scope>
</reference>
<gene>
    <name evidence="1" type="ORF">ERUC_LOCUS14748</name>
</gene>
<organism evidence="1 2">
    <name type="scientific">Eruca vesicaria subsp. sativa</name>
    <name type="common">Garden rocket</name>
    <name type="synonym">Eruca sativa</name>
    <dbReference type="NCBI Taxonomy" id="29727"/>
    <lineage>
        <taxon>Eukaryota</taxon>
        <taxon>Viridiplantae</taxon>
        <taxon>Streptophyta</taxon>
        <taxon>Embryophyta</taxon>
        <taxon>Tracheophyta</taxon>
        <taxon>Spermatophyta</taxon>
        <taxon>Magnoliopsida</taxon>
        <taxon>eudicotyledons</taxon>
        <taxon>Gunneridae</taxon>
        <taxon>Pentapetalae</taxon>
        <taxon>rosids</taxon>
        <taxon>malvids</taxon>
        <taxon>Brassicales</taxon>
        <taxon>Brassicaceae</taxon>
        <taxon>Brassiceae</taxon>
        <taxon>Eruca</taxon>
    </lineage>
</organism>
<sequence>MEVYEVASGLKELDMDNYDNEDDEFNSSALGLGIFSNELDPYMNDAAKYKEGSHTNSVLGLAWNKEFRASEAPTERLRFGMWLLANVQAVACNHYAPEVLLSGKIEDSLHTRVSLEDGTVKSFDIRAAQSGSDSDLRQSFTIQAHDQDKGFSISYNFLPLMSYI</sequence>
<comment type="caution">
    <text evidence="1">The sequence shown here is derived from an EMBL/GenBank/DDBJ whole genome shotgun (WGS) entry which is preliminary data.</text>
</comment>
<keyword evidence="2" id="KW-1185">Reference proteome</keyword>